<feature type="compositionally biased region" description="Basic and acidic residues" evidence="1">
    <location>
        <begin position="77"/>
        <end position="88"/>
    </location>
</feature>
<evidence type="ECO:0000313" key="2">
    <source>
        <dbReference type="EMBL" id="CAB3400210.1"/>
    </source>
</evidence>
<dbReference type="EMBL" id="CADEPM010000002">
    <property type="protein sequence ID" value="CAB3400210.1"/>
    <property type="molecule type" value="Genomic_DNA"/>
</dbReference>
<accession>A0A8S1ELH4</accession>
<dbReference type="OrthoDB" id="5862626at2759"/>
<reference evidence="2 3" key="1">
    <citation type="submission" date="2020-04" db="EMBL/GenBank/DDBJ databases">
        <authorList>
            <person name="Laetsch R D."/>
            <person name="Stevens L."/>
            <person name="Kumar S."/>
            <person name="Blaxter L. M."/>
        </authorList>
    </citation>
    <scope>NUCLEOTIDE SEQUENCE [LARGE SCALE GENOMIC DNA]</scope>
</reference>
<dbReference type="AlphaFoldDB" id="A0A8S1ELH4"/>
<keyword evidence="3" id="KW-1185">Reference proteome</keyword>
<dbReference type="Proteomes" id="UP000494206">
    <property type="component" value="Unassembled WGS sequence"/>
</dbReference>
<proteinExistence type="predicted"/>
<feature type="region of interest" description="Disordered" evidence="1">
    <location>
        <begin position="71"/>
        <end position="128"/>
    </location>
</feature>
<feature type="compositionally biased region" description="Basic and acidic residues" evidence="1">
    <location>
        <begin position="95"/>
        <end position="111"/>
    </location>
</feature>
<sequence>MALIYANAVNKRMHHHHGSRMKKRSDCHEDDVDYRRSMSRDAPTRKFCGDLYLKKIAEDEAIRKVSQPVMSLHNKTKCSEMNKPETSKKSVVNKYDLEQHIKKDSKSDSRRRSVSLDPQQWKEQTDEK</sequence>
<evidence type="ECO:0000313" key="3">
    <source>
        <dbReference type="Proteomes" id="UP000494206"/>
    </source>
</evidence>
<organism evidence="2 3">
    <name type="scientific">Caenorhabditis bovis</name>
    <dbReference type="NCBI Taxonomy" id="2654633"/>
    <lineage>
        <taxon>Eukaryota</taxon>
        <taxon>Metazoa</taxon>
        <taxon>Ecdysozoa</taxon>
        <taxon>Nematoda</taxon>
        <taxon>Chromadorea</taxon>
        <taxon>Rhabditida</taxon>
        <taxon>Rhabditina</taxon>
        <taxon>Rhabditomorpha</taxon>
        <taxon>Rhabditoidea</taxon>
        <taxon>Rhabditidae</taxon>
        <taxon>Peloderinae</taxon>
        <taxon>Caenorhabditis</taxon>
    </lineage>
</organism>
<name>A0A8S1ELH4_9PELO</name>
<protein>
    <submittedName>
        <fullName evidence="2">Uncharacterized protein</fullName>
    </submittedName>
</protein>
<evidence type="ECO:0000256" key="1">
    <source>
        <dbReference type="SAM" id="MobiDB-lite"/>
    </source>
</evidence>
<gene>
    <name evidence="2" type="ORF">CBOVIS_LOCUS3197</name>
</gene>
<comment type="caution">
    <text evidence="2">The sequence shown here is derived from an EMBL/GenBank/DDBJ whole genome shotgun (WGS) entry which is preliminary data.</text>
</comment>